<name>A0A6M6JJ95_9PSEU</name>
<reference evidence="5 6" key="1">
    <citation type="submission" date="2020-05" db="EMBL/GenBank/DDBJ databases">
        <authorList>
            <person name="Mo P."/>
        </authorList>
    </citation>
    <scope>NUCLEOTIDE SEQUENCE [LARGE SCALE GENOMIC DNA]</scope>
    <source>
        <strain evidence="5 6">Gen01</strain>
    </source>
</reference>
<dbReference type="SMART" id="SM00421">
    <property type="entry name" value="HTH_LUXR"/>
    <property type="match status" value="1"/>
</dbReference>
<evidence type="ECO:0000259" key="4">
    <source>
        <dbReference type="PROSITE" id="PS50043"/>
    </source>
</evidence>
<proteinExistence type="predicted"/>
<protein>
    <submittedName>
        <fullName evidence="5">Helix-turn-helix transcriptional regulator</fullName>
    </submittedName>
</protein>
<keyword evidence="6" id="KW-1185">Reference proteome</keyword>
<dbReference type="PRINTS" id="PR00038">
    <property type="entry name" value="HTHLUXR"/>
</dbReference>
<dbReference type="GO" id="GO:0006355">
    <property type="term" value="P:regulation of DNA-templated transcription"/>
    <property type="evidence" value="ECO:0007669"/>
    <property type="project" value="InterPro"/>
</dbReference>
<evidence type="ECO:0000256" key="2">
    <source>
        <dbReference type="ARBA" id="ARBA00023125"/>
    </source>
</evidence>
<dbReference type="Pfam" id="PF00196">
    <property type="entry name" value="GerE"/>
    <property type="match status" value="1"/>
</dbReference>
<dbReference type="Gene3D" id="1.10.10.10">
    <property type="entry name" value="Winged helix-like DNA-binding domain superfamily/Winged helix DNA-binding domain"/>
    <property type="match status" value="1"/>
</dbReference>
<dbReference type="InterPro" id="IPR016032">
    <property type="entry name" value="Sig_transdc_resp-reg_C-effctor"/>
</dbReference>
<keyword evidence="3" id="KW-0804">Transcription</keyword>
<dbReference type="RefSeq" id="WP_172159275.1">
    <property type="nucleotide sequence ID" value="NZ_CP053564.1"/>
</dbReference>
<feature type="domain" description="HTH luxR-type" evidence="4">
    <location>
        <begin position="421"/>
        <end position="486"/>
    </location>
</feature>
<dbReference type="AlphaFoldDB" id="A0A6M6JJ95"/>
<sequence length="489" mass="49198">MTAPAVTEAGDAARAEQAWARGDALAAIDAADRALAGGEDPGARAAGVAAAAGAADGALLDAAGRWRAISAVLDTDGAQAAAVWATARAALLRALAGDVAGGTADLADARDRLPDPAPRGLTVLVDGSAAALDALRGAVEPAARRLAGLAAATVPPDALAPEQWGELAATVAAAGGHERAARAMLEPVPGTLPTTRQRLLAAWLDLRSGRLSDAREALADVGGTAVLRRNAVLAAAVGVGLARRGSDPAALAVTWDRVAPVVAGADVEPFLIDAWGELSVAAALVGDPSADLPGAIAAAVAAAGSPWWAEASRLWWALERAVVADDAAAARAAAGPLAALAVDQPLLRVRAQAAAVWAAVLDGDVDATAVDAVATALDRAGRPWEAAALCREATARAGAPAVARALMETGRRLRPARGPRRAAGSDELSDREREVGALVVDGLTHKEIGARLYISPKTVEQHVARLRQKLAAATRADLVAALRSRLGPA</sequence>
<evidence type="ECO:0000313" key="6">
    <source>
        <dbReference type="Proteomes" id="UP000505377"/>
    </source>
</evidence>
<dbReference type="EMBL" id="CP053564">
    <property type="protein sequence ID" value="QJY47080.1"/>
    <property type="molecule type" value="Genomic_DNA"/>
</dbReference>
<dbReference type="PROSITE" id="PS50043">
    <property type="entry name" value="HTH_LUXR_2"/>
    <property type="match status" value="1"/>
</dbReference>
<accession>A0A6M6JJ95</accession>
<dbReference type="PANTHER" id="PTHR44688:SF16">
    <property type="entry name" value="DNA-BINDING TRANSCRIPTIONAL ACTIVATOR DEVR_DOSR"/>
    <property type="match status" value="1"/>
</dbReference>
<dbReference type="Proteomes" id="UP000505377">
    <property type="component" value="Chromosome"/>
</dbReference>
<evidence type="ECO:0000256" key="1">
    <source>
        <dbReference type="ARBA" id="ARBA00023015"/>
    </source>
</evidence>
<organism evidence="5 6">
    <name type="scientific">Pseudonocardia broussonetiae</name>
    <dbReference type="NCBI Taxonomy" id="2736640"/>
    <lineage>
        <taxon>Bacteria</taxon>
        <taxon>Bacillati</taxon>
        <taxon>Actinomycetota</taxon>
        <taxon>Actinomycetes</taxon>
        <taxon>Pseudonocardiales</taxon>
        <taxon>Pseudonocardiaceae</taxon>
        <taxon>Pseudonocardia</taxon>
    </lineage>
</organism>
<dbReference type="InterPro" id="IPR036388">
    <property type="entry name" value="WH-like_DNA-bd_sf"/>
</dbReference>
<keyword evidence="2" id="KW-0238">DNA-binding</keyword>
<gene>
    <name evidence="5" type="ORF">HOP40_15725</name>
</gene>
<keyword evidence="1" id="KW-0805">Transcription regulation</keyword>
<evidence type="ECO:0000313" key="5">
    <source>
        <dbReference type="EMBL" id="QJY47080.1"/>
    </source>
</evidence>
<dbReference type="GO" id="GO:0003677">
    <property type="term" value="F:DNA binding"/>
    <property type="evidence" value="ECO:0007669"/>
    <property type="project" value="UniProtKB-KW"/>
</dbReference>
<dbReference type="KEGG" id="pbro:HOP40_15725"/>
<dbReference type="CDD" id="cd06170">
    <property type="entry name" value="LuxR_C_like"/>
    <property type="match status" value="1"/>
</dbReference>
<evidence type="ECO:0000256" key="3">
    <source>
        <dbReference type="ARBA" id="ARBA00023163"/>
    </source>
</evidence>
<dbReference type="InterPro" id="IPR000792">
    <property type="entry name" value="Tscrpt_reg_LuxR_C"/>
</dbReference>
<dbReference type="SUPFAM" id="SSF46894">
    <property type="entry name" value="C-terminal effector domain of the bipartite response regulators"/>
    <property type="match status" value="1"/>
</dbReference>
<dbReference type="PANTHER" id="PTHR44688">
    <property type="entry name" value="DNA-BINDING TRANSCRIPTIONAL ACTIVATOR DEVR_DOSR"/>
    <property type="match status" value="1"/>
</dbReference>